<dbReference type="PANTHER" id="PTHR24404">
    <property type="entry name" value="ZINC FINGER PROTEIN"/>
    <property type="match status" value="1"/>
</dbReference>
<evidence type="ECO:0000313" key="16">
    <source>
        <dbReference type="Proteomes" id="UP001054837"/>
    </source>
</evidence>
<keyword evidence="9" id="KW-0238">DNA-binding</keyword>
<dbReference type="InterPro" id="IPR036236">
    <property type="entry name" value="Znf_C2H2_sf"/>
</dbReference>
<organism evidence="15 16">
    <name type="scientific">Caerostris darwini</name>
    <dbReference type="NCBI Taxonomy" id="1538125"/>
    <lineage>
        <taxon>Eukaryota</taxon>
        <taxon>Metazoa</taxon>
        <taxon>Ecdysozoa</taxon>
        <taxon>Arthropoda</taxon>
        <taxon>Chelicerata</taxon>
        <taxon>Arachnida</taxon>
        <taxon>Araneae</taxon>
        <taxon>Araneomorphae</taxon>
        <taxon>Entelegynae</taxon>
        <taxon>Araneoidea</taxon>
        <taxon>Araneidae</taxon>
        <taxon>Caerostris</taxon>
    </lineage>
</organism>
<evidence type="ECO:0000256" key="3">
    <source>
        <dbReference type="ARBA" id="ARBA00006991"/>
    </source>
</evidence>
<dbReference type="GO" id="GO:0006357">
    <property type="term" value="P:regulation of transcription by RNA polymerase II"/>
    <property type="evidence" value="ECO:0007669"/>
    <property type="project" value="TreeGrafter"/>
</dbReference>
<dbReference type="InterPro" id="IPR013087">
    <property type="entry name" value="Znf_C2H2_type"/>
</dbReference>
<feature type="domain" description="C2H2-type" evidence="14">
    <location>
        <begin position="346"/>
        <end position="374"/>
    </location>
</feature>
<comment type="similarity">
    <text evidence="3">Belongs to the krueppel C2H2-type zinc-finger protein family.</text>
</comment>
<feature type="domain" description="C2H2-type" evidence="14">
    <location>
        <begin position="288"/>
        <end position="315"/>
    </location>
</feature>
<feature type="compositionally biased region" description="Polar residues" evidence="13">
    <location>
        <begin position="184"/>
        <end position="201"/>
    </location>
</feature>
<name>A0AAV4SZ46_9ARAC</name>
<keyword evidence="6 12" id="KW-0863">Zinc-finger</keyword>
<dbReference type="FunFam" id="3.30.160.60:FF:000646">
    <property type="entry name" value="Myeloid zinc finger 1"/>
    <property type="match status" value="1"/>
</dbReference>
<proteinExistence type="inferred from homology"/>
<keyword evidence="11" id="KW-0539">Nucleus</keyword>
<feature type="domain" description="C2H2-type" evidence="14">
    <location>
        <begin position="404"/>
        <end position="429"/>
    </location>
</feature>
<evidence type="ECO:0000259" key="14">
    <source>
        <dbReference type="PROSITE" id="PS50157"/>
    </source>
</evidence>
<dbReference type="PROSITE" id="PS50157">
    <property type="entry name" value="ZINC_FINGER_C2H2_2"/>
    <property type="match status" value="5"/>
</dbReference>
<dbReference type="FunFam" id="3.30.160.60:FF:000624">
    <property type="entry name" value="zinc finger protein 697"/>
    <property type="match status" value="1"/>
</dbReference>
<keyword evidence="4" id="KW-0479">Metal-binding</keyword>
<dbReference type="PROSITE" id="PS00028">
    <property type="entry name" value="ZINC_FINGER_C2H2_1"/>
    <property type="match status" value="5"/>
</dbReference>
<evidence type="ECO:0000256" key="11">
    <source>
        <dbReference type="ARBA" id="ARBA00023242"/>
    </source>
</evidence>
<dbReference type="GO" id="GO:0005634">
    <property type="term" value="C:nucleus"/>
    <property type="evidence" value="ECO:0007669"/>
    <property type="project" value="UniProtKB-SubCell"/>
</dbReference>
<evidence type="ECO:0000256" key="10">
    <source>
        <dbReference type="ARBA" id="ARBA00023163"/>
    </source>
</evidence>
<keyword evidence="8" id="KW-0805">Transcription regulation</keyword>
<evidence type="ECO:0000256" key="9">
    <source>
        <dbReference type="ARBA" id="ARBA00023125"/>
    </source>
</evidence>
<dbReference type="FunFam" id="3.30.160.60:FF:000065">
    <property type="entry name" value="B-cell CLL/lymphoma 6, member B"/>
    <property type="match status" value="1"/>
</dbReference>
<keyword evidence="10" id="KW-0804">Transcription</keyword>
<evidence type="ECO:0000256" key="2">
    <source>
        <dbReference type="ARBA" id="ARBA00004123"/>
    </source>
</evidence>
<dbReference type="SUPFAM" id="SSF57667">
    <property type="entry name" value="beta-beta-alpha zinc fingers"/>
    <property type="match status" value="3"/>
</dbReference>
<comment type="function">
    <text evidence="1">May be involved in transcriptional regulation.</text>
</comment>
<evidence type="ECO:0000256" key="6">
    <source>
        <dbReference type="ARBA" id="ARBA00022771"/>
    </source>
</evidence>
<feature type="domain" description="C2H2-type" evidence="14">
    <location>
        <begin position="375"/>
        <end position="403"/>
    </location>
</feature>
<dbReference type="FunFam" id="3.30.160.60:FF:000226">
    <property type="entry name" value="Zinc finger protein 236 variant"/>
    <property type="match status" value="1"/>
</dbReference>
<dbReference type="FunFam" id="3.30.160.60:FF:001009">
    <property type="entry name" value="Zinc finger protein 26"/>
    <property type="match status" value="1"/>
</dbReference>
<dbReference type="Pfam" id="PF00096">
    <property type="entry name" value="zf-C2H2"/>
    <property type="match status" value="5"/>
</dbReference>
<dbReference type="SMART" id="SM00355">
    <property type="entry name" value="ZnF_C2H2"/>
    <property type="match status" value="5"/>
</dbReference>
<dbReference type="PANTHER" id="PTHR24404:SF114">
    <property type="entry name" value="KLUMPFUSS, ISOFORM B-RELATED"/>
    <property type="match status" value="1"/>
</dbReference>
<dbReference type="InterPro" id="IPR050589">
    <property type="entry name" value="Ikaros_C2H2-ZF"/>
</dbReference>
<keyword evidence="16" id="KW-1185">Reference proteome</keyword>
<reference evidence="15 16" key="1">
    <citation type="submission" date="2021-06" db="EMBL/GenBank/DDBJ databases">
        <title>Caerostris darwini draft genome.</title>
        <authorList>
            <person name="Kono N."/>
            <person name="Arakawa K."/>
        </authorList>
    </citation>
    <scope>NUCLEOTIDE SEQUENCE [LARGE SCALE GENOMIC DNA]</scope>
</reference>
<evidence type="ECO:0000256" key="13">
    <source>
        <dbReference type="SAM" id="MobiDB-lite"/>
    </source>
</evidence>
<dbReference type="GO" id="GO:0000978">
    <property type="term" value="F:RNA polymerase II cis-regulatory region sequence-specific DNA binding"/>
    <property type="evidence" value="ECO:0007669"/>
    <property type="project" value="TreeGrafter"/>
</dbReference>
<gene>
    <name evidence="15" type="ORF">CDAR_312541</name>
</gene>
<comment type="subcellular location">
    <subcellularLocation>
        <location evidence="2">Nucleus</location>
    </subcellularLocation>
</comment>
<comment type="caution">
    <text evidence="15">The sequence shown here is derived from an EMBL/GenBank/DDBJ whole genome shotgun (WGS) entry which is preliminary data.</text>
</comment>
<dbReference type="Proteomes" id="UP001054837">
    <property type="component" value="Unassembled WGS sequence"/>
</dbReference>
<evidence type="ECO:0000256" key="1">
    <source>
        <dbReference type="ARBA" id="ARBA00003767"/>
    </source>
</evidence>
<evidence type="ECO:0000313" key="15">
    <source>
        <dbReference type="EMBL" id="GIY39315.1"/>
    </source>
</evidence>
<dbReference type="AlphaFoldDB" id="A0AAV4SZ46"/>
<evidence type="ECO:0000256" key="7">
    <source>
        <dbReference type="ARBA" id="ARBA00022833"/>
    </source>
</evidence>
<protein>
    <recommendedName>
        <fullName evidence="14">C2H2-type domain-containing protein</fullName>
    </recommendedName>
</protein>
<evidence type="ECO:0000256" key="4">
    <source>
        <dbReference type="ARBA" id="ARBA00022723"/>
    </source>
</evidence>
<feature type="domain" description="C2H2-type" evidence="14">
    <location>
        <begin position="316"/>
        <end position="343"/>
    </location>
</feature>
<evidence type="ECO:0000256" key="5">
    <source>
        <dbReference type="ARBA" id="ARBA00022737"/>
    </source>
</evidence>
<evidence type="ECO:0000256" key="8">
    <source>
        <dbReference type="ARBA" id="ARBA00023015"/>
    </source>
</evidence>
<dbReference type="GO" id="GO:0003700">
    <property type="term" value="F:DNA-binding transcription factor activity"/>
    <property type="evidence" value="ECO:0007669"/>
    <property type="project" value="TreeGrafter"/>
</dbReference>
<feature type="region of interest" description="Disordered" evidence="13">
    <location>
        <begin position="184"/>
        <end position="203"/>
    </location>
</feature>
<keyword evidence="7" id="KW-0862">Zinc</keyword>
<accession>A0AAV4SZ46</accession>
<evidence type="ECO:0000256" key="12">
    <source>
        <dbReference type="PROSITE-ProRule" id="PRU00042"/>
    </source>
</evidence>
<keyword evidence="5" id="KW-0677">Repeat</keyword>
<dbReference type="Gene3D" id="3.30.160.60">
    <property type="entry name" value="Classic Zinc Finger"/>
    <property type="match status" value="5"/>
</dbReference>
<dbReference type="GO" id="GO:0008270">
    <property type="term" value="F:zinc ion binding"/>
    <property type="evidence" value="ECO:0007669"/>
    <property type="project" value="UniProtKB-KW"/>
</dbReference>
<sequence>MDIRKCEFCIAPVTNSEVHYCRNFGNQHRQCVATLPRSSSGSIDQDIDLRTEQMHYEERIPSKNQTHSSWQHIISPNIHRKTGCEETAAAEVSSQYGVENQNPYNPEISDFLFPGMAHGKENQIESAYSLQPSDNNSAVMNQNHQFCEAWNLNHPVNAPVPVAEPCALPGFQETFGHRNALRNQLPQHPDVSSQMENSGTSRTDKMSFRFTSNFNESDSASTNQLSRNYVTSLGIPFLAVENAQFNPMDPIPPTVAISPIHSDKCSKEFLPKDNLEHRDHSPINARPYACNYCDKTFPTRFHLARHIRTHTGEKPHTCTVCNKCFAESYALTQHMRIHTGENSGPHKCTECGKCFAYPSKLHDHVRISHNHDRPYSCKECVKCFIYPSQLRAHVRSIHTGDGPFKCTECGKCFHARYQLKWHMVIHNKV</sequence>
<dbReference type="EMBL" id="BPLQ01008780">
    <property type="protein sequence ID" value="GIY39315.1"/>
    <property type="molecule type" value="Genomic_DNA"/>
</dbReference>